<dbReference type="AlphaFoldDB" id="A0AAE0GLU8"/>
<dbReference type="SMART" id="SM00729">
    <property type="entry name" value="Elp3"/>
    <property type="match status" value="1"/>
</dbReference>
<dbReference type="PROSITE" id="PS51449">
    <property type="entry name" value="MTTASE_N"/>
    <property type="match status" value="1"/>
</dbReference>
<dbReference type="Pfam" id="PF04055">
    <property type="entry name" value="Radical_SAM"/>
    <property type="match status" value="1"/>
</dbReference>
<accession>A0AAE0GLU8</accession>
<dbReference type="CDD" id="cd01335">
    <property type="entry name" value="Radical_SAM"/>
    <property type="match status" value="1"/>
</dbReference>
<evidence type="ECO:0000256" key="2">
    <source>
        <dbReference type="ARBA" id="ARBA00022485"/>
    </source>
</evidence>
<dbReference type="GO" id="GO:0051539">
    <property type="term" value="F:4 iron, 4 sulfur cluster binding"/>
    <property type="evidence" value="ECO:0007669"/>
    <property type="project" value="UniProtKB-KW"/>
</dbReference>
<evidence type="ECO:0000256" key="1">
    <source>
        <dbReference type="ARBA" id="ARBA00001966"/>
    </source>
</evidence>
<gene>
    <name evidence="10" type="ORF">CYMTET_11563</name>
</gene>
<dbReference type="GO" id="GO:0035599">
    <property type="term" value="F:aspartic acid methylthiotransferase activity"/>
    <property type="evidence" value="ECO:0007669"/>
    <property type="project" value="TreeGrafter"/>
</dbReference>
<dbReference type="Pfam" id="PF18693">
    <property type="entry name" value="TRAM_2"/>
    <property type="match status" value="1"/>
</dbReference>
<dbReference type="InterPro" id="IPR023404">
    <property type="entry name" value="rSAM_horseshoe"/>
</dbReference>
<evidence type="ECO:0000256" key="4">
    <source>
        <dbReference type="ARBA" id="ARBA00022691"/>
    </source>
</evidence>
<evidence type="ECO:0000259" key="8">
    <source>
        <dbReference type="PROSITE" id="PS51449"/>
    </source>
</evidence>
<evidence type="ECO:0000313" key="11">
    <source>
        <dbReference type="Proteomes" id="UP001190700"/>
    </source>
</evidence>
<dbReference type="HAMAP" id="MF_01865">
    <property type="entry name" value="MTTase_RimO"/>
    <property type="match status" value="1"/>
</dbReference>
<dbReference type="NCBIfam" id="TIGR00089">
    <property type="entry name" value="MiaB/RimO family radical SAM methylthiotransferase"/>
    <property type="match status" value="1"/>
</dbReference>
<dbReference type="GO" id="GO:0006400">
    <property type="term" value="P:tRNA modification"/>
    <property type="evidence" value="ECO:0007669"/>
    <property type="project" value="InterPro"/>
</dbReference>
<dbReference type="EMBL" id="LGRX02004335">
    <property type="protein sequence ID" value="KAK3280604.1"/>
    <property type="molecule type" value="Genomic_DNA"/>
</dbReference>
<dbReference type="SUPFAM" id="SSF102114">
    <property type="entry name" value="Radical SAM enzymes"/>
    <property type="match status" value="1"/>
</dbReference>
<dbReference type="FunFam" id="3.80.30.20:FF:000001">
    <property type="entry name" value="tRNA-2-methylthio-N(6)-dimethylallyladenosine synthase 2"/>
    <property type="match status" value="1"/>
</dbReference>
<evidence type="ECO:0000256" key="3">
    <source>
        <dbReference type="ARBA" id="ARBA00022490"/>
    </source>
</evidence>
<dbReference type="PROSITE" id="PS51918">
    <property type="entry name" value="RADICAL_SAM"/>
    <property type="match status" value="1"/>
</dbReference>
<dbReference type="PROSITE" id="PS01278">
    <property type="entry name" value="MTTASE_RADICAL"/>
    <property type="match status" value="1"/>
</dbReference>
<keyword evidence="3" id="KW-0963">Cytoplasm</keyword>
<reference evidence="10 11" key="1">
    <citation type="journal article" date="2015" name="Genome Biol. Evol.">
        <title>Comparative Genomics of a Bacterivorous Green Alga Reveals Evolutionary Causalities and Consequences of Phago-Mixotrophic Mode of Nutrition.</title>
        <authorList>
            <person name="Burns J.A."/>
            <person name="Paasch A."/>
            <person name="Narechania A."/>
            <person name="Kim E."/>
        </authorList>
    </citation>
    <scope>NUCLEOTIDE SEQUENCE [LARGE SCALE GENOMIC DNA]</scope>
    <source>
        <strain evidence="10 11">PLY_AMNH</strain>
    </source>
</reference>
<feature type="domain" description="Radical SAM core" evidence="9">
    <location>
        <begin position="141"/>
        <end position="370"/>
    </location>
</feature>
<dbReference type="InterPro" id="IPR005840">
    <property type="entry name" value="Ribosomal_uS12_MeSTrfase_RimO"/>
</dbReference>
<protein>
    <submittedName>
        <fullName evidence="10">Uncharacterized protein</fullName>
    </submittedName>
</protein>
<dbReference type="SFLD" id="SFLDS00029">
    <property type="entry name" value="Radical_SAM"/>
    <property type="match status" value="1"/>
</dbReference>
<dbReference type="Gene3D" id="3.40.50.12160">
    <property type="entry name" value="Methylthiotransferase, N-terminal domain"/>
    <property type="match status" value="1"/>
</dbReference>
<dbReference type="InterPro" id="IPR005839">
    <property type="entry name" value="Methylthiotransferase"/>
</dbReference>
<dbReference type="InterPro" id="IPR058240">
    <property type="entry name" value="rSAM_sf"/>
</dbReference>
<dbReference type="InterPro" id="IPR013848">
    <property type="entry name" value="Methylthiotransferase_N"/>
</dbReference>
<dbReference type="PANTHER" id="PTHR43837:SF1">
    <property type="entry name" value="RIBOSOMAL PROTEIN US12 METHYLTHIOTRANSFERASE RIMO"/>
    <property type="match status" value="1"/>
</dbReference>
<dbReference type="InterPro" id="IPR002792">
    <property type="entry name" value="TRAM_dom"/>
</dbReference>
<dbReference type="PANTHER" id="PTHR43837">
    <property type="entry name" value="RIBOSOMAL PROTEIN S12 METHYLTHIOTRANSFERASE RIMO"/>
    <property type="match status" value="1"/>
</dbReference>
<keyword evidence="4" id="KW-0949">S-adenosyl-L-methionine</keyword>
<evidence type="ECO:0000313" key="10">
    <source>
        <dbReference type="EMBL" id="KAK3280604.1"/>
    </source>
</evidence>
<dbReference type="GO" id="GO:0046872">
    <property type="term" value="F:metal ion binding"/>
    <property type="evidence" value="ECO:0007669"/>
    <property type="project" value="UniProtKB-KW"/>
</dbReference>
<feature type="domain" description="MTTase N-terminal" evidence="8">
    <location>
        <begin position="1"/>
        <end position="92"/>
    </location>
</feature>
<keyword evidence="6" id="KW-0408">Iron</keyword>
<dbReference type="SFLD" id="SFLDG01082">
    <property type="entry name" value="B12-binding_domain_containing"/>
    <property type="match status" value="1"/>
</dbReference>
<dbReference type="NCBIfam" id="TIGR01125">
    <property type="entry name" value="30S ribosomal protein S12 methylthiotransferase RimO"/>
    <property type="match status" value="1"/>
</dbReference>
<keyword evidence="7" id="KW-0411">Iron-sulfur</keyword>
<dbReference type="InterPro" id="IPR012340">
    <property type="entry name" value="NA-bd_OB-fold"/>
</dbReference>
<evidence type="ECO:0000256" key="6">
    <source>
        <dbReference type="ARBA" id="ARBA00023004"/>
    </source>
</evidence>
<evidence type="ECO:0000256" key="5">
    <source>
        <dbReference type="ARBA" id="ARBA00022723"/>
    </source>
</evidence>
<keyword evidence="11" id="KW-1185">Reference proteome</keyword>
<comment type="cofactor">
    <cofactor evidence="1">
        <name>[4Fe-4S] cluster</name>
        <dbReference type="ChEBI" id="CHEBI:49883"/>
    </cofactor>
</comment>
<dbReference type="Gene3D" id="2.40.50.140">
    <property type="entry name" value="Nucleic acid-binding proteins"/>
    <property type="match status" value="1"/>
</dbReference>
<dbReference type="Gene3D" id="3.80.30.20">
    <property type="entry name" value="tm_1862 like domain"/>
    <property type="match status" value="1"/>
</dbReference>
<dbReference type="Pfam" id="PF00919">
    <property type="entry name" value="UPF0004"/>
    <property type="match status" value="1"/>
</dbReference>
<dbReference type="InterPro" id="IPR006638">
    <property type="entry name" value="Elp3/MiaA/NifB-like_rSAM"/>
</dbReference>
<evidence type="ECO:0000256" key="7">
    <source>
        <dbReference type="ARBA" id="ARBA00023014"/>
    </source>
</evidence>
<keyword evidence="5" id="KW-0479">Metal-binding</keyword>
<dbReference type="InterPro" id="IPR007197">
    <property type="entry name" value="rSAM"/>
</dbReference>
<name>A0AAE0GLU8_9CHLO</name>
<dbReference type="SFLD" id="SFLDG01061">
    <property type="entry name" value="methylthiotransferase"/>
    <property type="match status" value="1"/>
</dbReference>
<evidence type="ECO:0000259" key="9">
    <source>
        <dbReference type="PROSITE" id="PS51918"/>
    </source>
</evidence>
<dbReference type="GO" id="GO:0005829">
    <property type="term" value="C:cytosol"/>
    <property type="evidence" value="ECO:0007669"/>
    <property type="project" value="TreeGrafter"/>
</dbReference>
<dbReference type="Proteomes" id="UP001190700">
    <property type="component" value="Unassembled WGS sequence"/>
</dbReference>
<dbReference type="InterPro" id="IPR038135">
    <property type="entry name" value="Methylthiotransferase_N_sf"/>
</dbReference>
<organism evidence="10 11">
    <name type="scientific">Cymbomonas tetramitiformis</name>
    <dbReference type="NCBI Taxonomy" id="36881"/>
    <lineage>
        <taxon>Eukaryota</taxon>
        <taxon>Viridiplantae</taxon>
        <taxon>Chlorophyta</taxon>
        <taxon>Pyramimonadophyceae</taxon>
        <taxon>Pyramimonadales</taxon>
        <taxon>Pyramimonadaceae</taxon>
        <taxon>Cymbomonas</taxon>
    </lineage>
</organism>
<proteinExistence type="inferred from homology"/>
<sequence length="446" mass="49726">MEMEIVNDDSDADAIIVNTCGFVEDAKAESIEAIFEAAALKGGEGGPKKVFVTGCLGQRYSDQLIEEIPEVDMVVGFENYGTLPSNIASALGHTLPKDFQVSMVPGAADPVLDDPVDRPVERVQVGSSTVPFREEYARHRLTPQHTAYIRVAEGCDHKCTFCAIPGFRGKFRSKPWAALLEEVRHLAADGVREFNLIAEDTNQYGMDRKDDKDLAKLLREMGTIDGVEWIRILYAYPSYFSDDLIKAIAEVPQVCKYIDIPLQHISNMVLLSMNRPPRGSTEKLLHKLRDNIPGLVLRTTFISGFPGEGEAEHKELVDFCKSFQFERMGVFAYSEEDGTPAAGYENQIDMEIRQARRDELMSLQQDIGIAFAESLVGKELDVLIDVEDEENGVLIGRTQYDGPDVDPHVFVQLPEDPDISPAQVGEIRRCRVTSNFLFDLEAYPIA</sequence>
<keyword evidence="2" id="KW-0004">4Fe-4S</keyword>
<dbReference type="InterPro" id="IPR020612">
    <property type="entry name" value="Methylthiotransferase_CS"/>
</dbReference>
<comment type="caution">
    <text evidence="10">The sequence shown here is derived from an EMBL/GenBank/DDBJ whole genome shotgun (WGS) entry which is preliminary data.</text>
</comment>